<gene>
    <name evidence="2" type="ORF">WSS_A27880</name>
</gene>
<evidence type="ECO:0000313" key="3">
    <source>
        <dbReference type="Proteomes" id="UP000005951"/>
    </source>
</evidence>
<sequence>MAAAIAGHQHMAGEHQAVAGEQAEPERREQHDEPRYIATPISAIAGHECRRRAIHAVIGVAIGNECTSTRASWHARMAASEE</sequence>
<dbReference type="EMBL" id="AJYC02000085">
    <property type="protein sequence ID" value="EKT79452.1"/>
    <property type="molecule type" value="Genomic_DNA"/>
</dbReference>
<evidence type="ECO:0000313" key="2">
    <source>
        <dbReference type="EMBL" id="EKT79452.1"/>
    </source>
</evidence>
<dbReference type="RefSeq" id="WP_005261192.1">
    <property type="nucleotide sequence ID" value="NZ_AJYC02000085.1"/>
</dbReference>
<evidence type="ECO:0000256" key="1">
    <source>
        <dbReference type="SAM" id="MobiDB-lite"/>
    </source>
</evidence>
<dbReference type="AlphaFoldDB" id="K8XMK2"/>
<name>K8XMK2_RHOOP</name>
<accession>K8XMK2</accession>
<feature type="compositionally biased region" description="Basic and acidic residues" evidence="1">
    <location>
        <begin position="24"/>
        <end position="35"/>
    </location>
</feature>
<feature type="region of interest" description="Disordered" evidence="1">
    <location>
        <begin position="1"/>
        <end position="35"/>
    </location>
</feature>
<organism evidence="2 3">
    <name type="scientific">Rhodococcus opacus M213</name>
    <dbReference type="NCBI Taxonomy" id="1129896"/>
    <lineage>
        <taxon>Bacteria</taxon>
        <taxon>Bacillati</taxon>
        <taxon>Actinomycetota</taxon>
        <taxon>Actinomycetes</taxon>
        <taxon>Mycobacteriales</taxon>
        <taxon>Nocardiaceae</taxon>
        <taxon>Rhodococcus</taxon>
    </lineage>
</organism>
<proteinExistence type="predicted"/>
<protein>
    <submittedName>
        <fullName evidence="2">Uncharacterized protein</fullName>
    </submittedName>
</protein>
<dbReference type="Proteomes" id="UP000005951">
    <property type="component" value="Unassembled WGS sequence"/>
</dbReference>
<reference evidence="2 3" key="1">
    <citation type="journal article" date="2013" name="Genome Announc.">
        <title>Draft Genome Sequence of Rhodococcus opacus Strain M213 Shows a Diverse Catabolic Potential.</title>
        <authorList>
            <person name="Pathak A."/>
            <person name="Green S.J."/>
            <person name="Ogram A."/>
            <person name="Chauhan A."/>
        </authorList>
    </citation>
    <scope>NUCLEOTIDE SEQUENCE [LARGE SCALE GENOMIC DNA]</scope>
    <source>
        <strain evidence="2 3">M213</strain>
    </source>
</reference>
<comment type="caution">
    <text evidence="2">The sequence shown here is derived from an EMBL/GenBank/DDBJ whole genome shotgun (WGS) entry which is preliminary data.</text>
</comment>